<dbReference type="RefSeq" id="WP_188419758.1">
    <property type="nucleotide sequence ID" value="NZ_BMDP01000001.1"/>
</dbReference>
<evidence type="ECO:0000259" key="1">
    <source>
        <dbReference type="PROSITE" id="PS51352"/>
    </source>
</evidence>
<dbReference type="SUPFAM" id="SSF52833">
    <property type="entry name" value="Thioredoxin-like"/>
    <property type="match status" value="1"/>
</dbReference>
<keyword evidence="3" id="KW-1185">Reference proteome</keyword>
<dbReference type="InterPro" id="IPR013766">
    <property type="entry name" value="Thioredoxin_domain"/>
</dbReference>
<dbReference type="Gene3D" id="3.40.30.10">
    <property type="entry name" value="Glutaredoxin"/>
    <property type="match status" value="1"/>
</dbReference>
<evidence type="ECO:0000313" key="3">
    <source>
        <dbReference type="Proteomes" id="UP000627205"/>
    </source>
</evidence>
<dbReference type="AlphaFoldDB" id="A0A8J3AV09"/>
<reference evidence="2" key="1">
    <citation type="journal article" date="2014" name="Int. J. Syst. Evol. Microbiol.">
        <title>Complete genome sequence of Corynebacterium casei LMG S-19264T (=DSM 44701T), isolated from a smear-ripened cheese.</title>
        <authorList>
            <consortium name="US DOE Joint Genome Institute (JGI-PGF)"/>
            <person name="Walter F."/>
            <person name="Albersmeier A."/>
            <person name="Kalinowski J."/>
            <person name="Ruckert C."/>
        </authorList>
    </citation>
    <scope>NUCLEOTIDE SEQUENCE</scope>
    <source>
        <strain evidence="2">CCM 7664</strain>
    </source>
</reference>
<organism evidence="2 3">
    <name type="scientific">Oxalicibacterium solurbis</name>
    <dbReference type="NCBI Taxonomy" id="69280"/>
    <lineage>
        <taxon>Bacteria</taxon>
        <taxon>Pseudomonadati</taxon>
        <taxon>Pseudomonadota</taxon>
        <taxon>Betaproteobacteria</taxon>
        <taxon>Burkholderiales</taxon>
        <taxon>Oxalobacteraceae</taxon>
        <taxon>Oxalicibacterium</taxon>
    </lineage>
</organism>
<name>A0A8J3AV09_9BURK</name>
<reference evidence="2" key="2">
    <citation type="submission" date="2020-09" db="EMBL/GenBank/DDBJ databases">
        <authorList>
            <person name="Sun Q."/>
            <person name="Sedlacek I."/>
        </authorList>
    </citation>
    <scope>NUCLEOTIDE SEQUENCE</scope>
    <source>
        <strain evidence="2">CCM 7664</strain>
    </source>
</reference>
<gene>
    <name evidence="2" type="ORF">GCM10011430_08990</name>
</gene>
<proteinExistence type="predicted"/>
<evidence type="ECO:0000313" key="2">
    <source>
        <dbReference type="EMBL" id="GGI53725.1"/>
    </source>
</evidence>
<dbReference type="CDD" id="cd02947">
    <property type="entry name" value="TRX_family"/>
    <property type="match status" value="1"/>
</dbReference>
<dbReference type="InterPro" id="IPR036249">
    <property type="entry name" value="Thioredoxin-like_sf"/>
</dbReference>
<dbReference type="PROSITE" id="PS51352">
    <property type="entry name" value="THIOREDOXIN_2"/>
    <property type="match status" value="1"/>
</dbReference>
<dbReference type="Pfam" id="PF00085">
    <property type="entry name" value="Thioredoxin"/>
    <property type="match status" value="1"/>
</dbReference>
<dbReference type="Proteomes" id="UP000627205">
    <property type="component" value="Unassembled WGS sequence"/>
</dbReference>
<protein>
    <submittedName>
        <fullName evidence="2">Thiol reductase thioredoxin</fullName>
    </submittedName>
</protein>
<comment type="caution">
    <text evidence="2">The sequence shown here is derived from an EMBL/GenBank/DDBJ whole genome shotgun (WGS) entry which is preliminary data.</text>
</comment>
<feature type="domain" description="Thioredoxin" evidence="1">
    <location>
        <begin position="1"/>
        <end position="108"/>
    </location>
</feature>
<sequence>MAMNHTYANIEPARETIDALPDATVIEFGAPWCPHCLRAQPLLSDAFDAHPGLRHIKIEDGPRRRLGRSFRIKLWPTLVFMKDGVEVSRLVRPDSASDIAHAMSAIDG</sequence>
<accession>A0A8J3AV09</accession>
<dbReference type="EMBL" id="BMDP01000001">
    <property type="protein sequence ID" value="GGI53725.1"/>
    <property type="molecule type" value="Genomic_DNA"/>
</dbReference>